<dbReference type="Gene3D" id="3.10.20.90">
    <property type="entry name" value="Phosphatidylinositol 3-kinase Catalytic Subunit, Chain A, domain 1"/>
    <property type="match status" value="1"/>
</dbReference>
<keyword evidence="5 8" id="KW-0418">Kinase</keyword>
<organism evidence="8 9">
    <name type="scientific">Fukomys damarensis</name>
    <name type="common">Damaraland mole rat</name>
    <name type="synonym">Cryptomys damarensis</name>
    <dbReference type="NCBI Taxonomy" id="885580"/>
    <lineage>
        <taxon>Eukaryota</taxon>
        <taxon>Metazoa</taxon>
        <taxon>Chordata</taxon>
        <taxon>Craniata</taxon>
        <taxon>Vertebrata</taxon>
        <taxon>Euteleostomi</taxon>
        <taxon>Mammalia</taxon>
        <taxon>Eutheria</taxon>
        <taxon>Euarchontoglires</taxon>
        <taxon>Glires</taxon>
        <taxon>Rodentia</taxon>
        <taxon>Hystricomorpha</taxon>
        <taxon>Bathyergidae</taxon>
        <taxon>Fukomys</taxon>
    </lineage>
</organism>
<dbReference type="PANTHER" id="PTHR24351">
    <property type="entry name" value="RIBOSOMAL PROTEIN S6 KINASE"/>
    <property type="match status" value="1"/>
</dbReference>
<dbReference type="SUPFAM" id="SSF56112">
    <property type="entry name" value="Protein kinase-like (PK-like)"/>
    <property type="match status" value="1"/>
</dbReference>
<dbReference type="GO" id="GO:0004674">
    <property type="term" value="F:protein serine/threonine kinase activity"/>
    <property type="evidence" value="ECO:0007669"/>
    <property type="project" value="UniProtKB-KW"/>
</dbReference>
<keyword evidence="9" id="KW-1185">Reference proteome</keyword>
<evidence type="ECO:0000256" key="1">
    <source>
        <dbReference type="ARBA" id="ARBA00022527"/>
    </source>
</evidence>
<dbReference type="EMBL" id="KN122820">
    <property type="protein sequence ID" value="KFO28056.1"/>
    <property type="molecule type" value="Genomic_DNA"/>
</dbReference>
<evidence type="ECO:0000256" key="4">
    <source>
        <dbReference type="ARBA" id="ARBA00022741"/>
    </source>
</evidence>
<evidence type="ECO:0000259" key="7">
    <source>
        <dbReference type="PROSITE" id="PS50011"/>
    </source>
</evidence>
<dbReference type="SMART" id="SM00220">
    <property type="entry name" value="S_TKc"/>
    <property type="match status" value="1"/>
</dbReference>
<dbReference type="FunFam" id="1.10.510.10:FF:000048">
    <property type="entry name" value="Protein kinase C"/>
    <property type="match status" value="1"/>
</dbReference>
<accession>A0A091DZ02</accession>
<name>A0A091DZ02_FUKDA</name>
<dbReference type="InterPro" id="IPR000719">
    <property type="entry name" value="Prot_kinase_dom"/>
</dbReference>
<gene>
    <name evidence="8" type="ORF">H920_10547</name>
</gene>
<evidence type="ECO:0000313" key="9">
    <source>
        <dbReference type="Proteomes" id="UP000028990"/>
    </source>
</evidence>
<evidence type="ECO:0000256" key="5">
    <source>
        <dbReference type="ARBA" id="ARBA00022777"/>
    </source>
</evidence>
<evidence type="ECO:0000313" key="8">
    <source>
        <dbReference type="EMBL" id="KFO28056.1"/>
    </source>
</evidence>
<evidence type="ECO:0000256" key="6">
    <source>
        <dbReference type="ARBA" id="ARBA00022840"/>
    </source>
</evidence>
<evidence type="ECO:0000256" key="2">
    <source>
        <dbReference type="ARBA" id="ARBA00022553"/>
    </source>
</evidence>
<dbReference type="Proteomes" id="UP000028990">
    <property type="component" value="Unassembled WGS sequence"/>
</dbReference>
<dbReference type="Gene3D" id="1.10.510.10">
    <property type="entry name" value="Transferase(Phosphotransferase) domain 1"/>
    <property type="match status" value="1"/>
</dbReference>
<dbReference type="GO" id="GO:0005524">
    <property type="term" value="F:ATP binding"/>
    <property type="evidence" value="ECO:0007669"/>
    <property type="project" value="UniProtKB-KW"/>
</dbReference>
<feature type="domain" description="Protein kinase" evidence="7">
    <location>
        <begin position="69"/>
        <end position="359"/>
    </location>
</feature>
<protein>
    <submittedName>
        <fullName evidence="8">Protein kinase C iota type</fullName>
    </submittedName>
</protein>
<keyword evidence="1" id="KW-0723">Serine/threonine-protein kinase</keyword>
<dbReference type="PROSITE" id="PS50011">
    <property type="entry name" value="PROTEIN_KINASE_DOM"/>
    <property type="match status" value="1"/>
</dbReference>
<dbReference type="AlphaFoldDB" id="A0A091DZ02"/>
<keyword evidence="6" id="KW-0067">ATP-binding</keyword>
<dbReference type="Pfam" id="PF00069">
    <property type="entry name" value="Pkinase"/>
    <property type="match status" value="1"/>
</dbReference>
<keyword evidence="4" id="KW-0547">Nucleotide-binding</keyword>
<evidence type="ECO:0000256" key="3">
    <source>
        <dbReference type="ARBA" id="ARBA00022679"/>
    </source>
</evidence>
<dbReference type="InterPro" id="IPR011009">
    <property type="entry name" value="Kinase-like_dom_sf"/>
</dbReference>
<keyword evidence="3" id="KW-0808">Transferase</keyword>
<sequence>MYIQPGVAATIGNNITESLAEFRPLWSVLAARPHSFTKPFLPIFLGSQPIYGPFFLGTSTTHTTTPSVLSLGRDIVTASFENSSSLEGFCDKCQDVWCLDNKQILTTDWVAEERVPYTVSPPLELEEAMMLSELKKDSELLVNATPCIAEHPKVPCPPEDTSIGHGAAGRWRKLHCTNCHVFQAKASADYVNGGDLMFHRQQQRILPEEHARFYSAEISLAFNYLHQRGILYRNLKLDNLLPDSEVHIKLFDYCMCKQGLEPGDMTRTFCGVPNYLAPEIIRGEEYGFSVDWWTLGVLLYEMMVGESPFRLVESSDNPDQNAKKNLLEIILERTIHLPPDLSIKAASVLKSFLNRDPVE</sequence>
<keyword evidence="2" id="KW-0597">Phosphoprotein</keyword>
<proteinExistence type="predicted"/>
<dbReference type="eggNOG" id="KOG0695">
    <property type="taxonomic scope" value="Eukaryota"/>
</dbReference>
<reference evidence="8 9" key="1">
    <citation type="submission" date="2013-11" db="EMBL/GenBank/DDBJ databases">
        <title>The Damaraland mole rat (Fukomys damarensis) genome and evolution of African mole rats.</title>
        <authorList>
            <person name="Gladyshev V.N."/>
            <person name="Fang X."/>
        </authorList>
    </citation>
    <scope>NUCLEOTIDE SEQUENCE [LARGE SCALE GENOMIC DNA]</scope>
    <source>
        <tissue evidence="8">Liver</tissue>
    </source>
</reference>